<dbReference type="EC" id="2.7.6.3" evidence="3"/>
<dbReference type="InterPro" id="IPR035907">
    <property type="entry name" value="Hppk_sf"/>
</dbReference>
<dbReference type="GO" id="GO:0016301">
    <property type="term" value="F:kinase activity"/>
    <property type="evidence" value="ECO:0007669"/>
    <property type="project" value="UniProtKB-KW"/>
</dbReference>
<sequence>MIRAYIGLGSNLNQPRWQVAQALSELAALPQTRRVAHSKFYQSVPQGPQDQPDYINAVAALDTVLEPYDLLAKLQAIEEGHHRVRKRYWGERTLDLDLLLYGDLEITTERLTIPHSRLHERAFVLYPLAEIAPHAIIPGRGRAAALAYGCSPWGLQCLENDGI</sequence>
<evidence type="ECO:0000256" key="3">
    <source>
        <dbReference type="ARBA" id="ARBA00013253"/>
    </source>
</evidence>
<comment type="pathway">
    <text evidence="1">Cofactor biosynthesis; tetrahydrofolate biosynthesis; 2-amino-4-hydroxy-6-hydroxymethyl-7,8-dihydropteridine diphosphate from 7,8-dihydroneopterin triphosphate: step 4/4.</text>
</comment>
<evidence type="ECO:0000256" key="1">
    <source>
        <dbReference type="ARBA" id="ARBA00005051"/>
    </source>
</evidence>
<evidence type="ECO:0000256" key="8">
    <source>
        <dbReference type="ARBA" id="ARBA00022840"/>
    </source>
</evidence>
<reference evidence="14 15" key="1">
    <citation type="submission" date="2014-07" db="EMBL/GenBank/DDBJ databases">
        <title>Comparative analysis of Nitrosococcus oceani genome inventories of strains from Pacific and Atlantic gyres.</title>
        <authorList>
            <person name="Lim C.K."/>
            <person name="Wang L."/>
            <person name="Sayavedra-Soto L.A."/>
            <person name="Klotz M.G."/>
        </authorList>
    </citation>
    <scope>NUCLEOTIDE SEQUENCE [LARGE SCALE GENOMIC DNA]</scope>
    <source>
        <strain evidence="14 15">C-27</strain>
    </source>
</reference>
<dbReference type="PANTHER" id="PTHR43071:SF1">
    <property type="entry name" value="2-AMINO-4-HYDROXY-6-HYDROXYMETHYLDIHYDROPTERIDINE PYROPHOSPHOKINASE"/>
    <property type="match status" value="1"/>
</dbReference>
<dbReference type="InterPro" id="IPR000550">
    <property type="entry name" value="Hppk"/>
</dbReference>
<dbReference type="Proteomes" id="UP000028839">
    <property type="component" value="Unassembled WGS sequence"/>
</dbReference>
<dbReference type="NCBIfam" id="TIGR01498">
    <property type="entry name" value="folK"/>
    <property type="match status" value="1"/>
</dbReference>
<evidence type="ECO:0000256" key="4">
    <source>
        <dbReference type="ARBA" id="ARBA00016218"/>
    </source>
</evidence>
<evidence type="ECO:0000313" key="14">
    <source>
        <dbReference type="EMBL" id="KFI20168.1"/>
    </source>
</evidence>
<keyword evidence="6" id="KW-0547">Nucleotide-binding</keyword>
<keyword evidence="5" id="KW-0808">Transferase</keyword>
<evidence type="ECO:0000256" key="6">
    <source>
        <dbReference type="ARBA" id="ARBA00022741"/>
    </source>
</evidence>
<dbReference type="OrthoDB" id="9808041at2"/>
<feature type="domain" description="7,8-dihydro-6-hydroxymethylpterin-pyrophosphokinase" evidence="13">
    <location>
        <begin position="5"/>
        <end position="133"/>
    </location>
</feature>
<gene>
    <name evidence="14" type="ORF">IB75_04465</name>
</gene>
<dbReference type="GO" id="GO:0005524">
    <property type="term" value="F:ATP binding"/>
    <property type="evidence" value="ECO:0007669"/>
    <property type="project" value="UniProtKB-KW"/>
</dbReference>
<dbReference type="GO" id="GO:0003848">
    <property type="term" value="F:2-amino-4-hydroxy-6-hydroxymethyldihydropteridine diphosphokinase activity"/>
    <property type="evidence" value="ECO:0007669"/>
    <property type="project" value="UniProtKB-EC"/>
</dbReference>
<proteinExistence type="inferred from homology"/>
<evidence type="ECO:0000256" key="9">
    <source>
        <dbReference type="ARBA" id="ARBA00022909"/>
    </source>
</evidence>
<evidence type="ECO:0000256" key="12">
    <source>
        <dbReference type="ARBA" id="ARBA00033413"/>
    </source>
</evidence>
<dbReference type="CDD" id="cd00483">
    <property type="entry name" value="HPPK"/>
    <property type="match status" value="1"/>
</dbReference>
<evidence type="ECO:0000256" key="11">
    <source>
        <dbReference type="ARBA" id="ARBA00029766"/>
    </source>
</evidence>
<evidence type="ECO:0000259" key="13">
    <source>
        <dbReference type="Pfam" id="PF01288"/>
    </source>
</evidence>
<dbReference type="Pfam" id="PF01288">
    <property type="entry name" value="HPPK"/>
    <property type="match status" value="1"/>
</dbReference>
<keyword evidence="8" id="KW-0067">ATP-binding</keyword>
<evidence type="ECO:0000313" key="15">
    <source>
        <dbReference type="Proteomes" id="UP000028839"/>
    </source>
</evidence>
<comment type="similarity">
    <text evidence="2">Belongs to the HPPK family.</text>
</comment>
<comment type="caution">
    <text evidence="14">The sequence shown here is derived from an EMBL/GenBank/DDBJ whole genome shotgun (WGS) entry which is preliminary data.</text>
</comment>
<dbReference type="HOGENOM" id="CLU_097916_2_3_6"/>
<accession>A0A0E2Z3D3</accession>
<dbReference type="SUPFAM" id="SSF55083">
    <property type="entry name" value="6-hydroxymethyl-7,8-dihydropterin pyrophosphokinase, HPPK"/>
    <property type="match status" value="1"/>
</dbReference>
<dbReference type="PANTHER" id="PTHR43071">
    <property type="entry name" value="2-AMINO-4-HYDROXY-6-HYDROXYMETHYLDIHYDROPTERIDINE PYROPHOSPHOKINASE"/>
    <property type="match status" value="1"/>
</dbReference>
<dbReference type="UniPathway" id="UPA00077">
    <property type="reaction ID" value="UER00155"/>
</dbReference>
<evidence type="ECO:0000256" key="10">
    <source>
        <dbReference type="ARBA" id="ARBA00029409"/>
    </source>
</evidence>
<evidence type="ECO:0000256" key="7">
    <source>
        <dbReference type="ARBA" id="ARBA00022777"/>
    </source>
</evidence>
<name>A0A0E2Z3D3_9GAMM</name>
<evidence type="ECO:0000256" key="5">
    <source>
        <dbReference type="ARBA" id="ARBA00022679"/>
    </source>
</evidence>
<comment type="function">
    <text evidence="10">Catalyzes the transfer of pyrophosphate from adenosine triphosphate (ATP) to 6-hydroxymethyl-7,8-dihydropterin, an enzymatic step in folate biosynthesis pathway.</text>
</comment>
<dbReference type="EMBL" id="JPGN01000025">
    <property type="protein sequence ID" value="KFI20168.1"/>
    <property type="molecule type" value="Genomic_DNA"/>
</dbReference>
<evidence type="ECO:0000256" key="2">
    <source>
        <dbReference type="ARBA" id="ARBA00005810"/>
    </source>
</evidence>
<dbReference type="AlphaFoldDB" id="A0A0E2Z3D3"/>
<dbReference type="GO" id="GO:0046654">
    <property type="term" value="P:tetrahydrofolate biosynthetic process"/>
    <property type="evidence" value="ECO:0007669"/>
    <property type="project" value="UniProtKB-UniPathway"/>
</dbReference>
<keyword evidence="9" id="KW-0289">Folate biosynthesis</keyword>
<dbReference type="Gene3D" id="3.30.70.560">
    <property type="entry name" value="7,8-Dihydro-6-hydroxymethylpterin-pyrophosphokinase HPPK"/>
    <property type="match status" value="1"/>
</dbReference>
<protein>
    <recommendedName>
        <fullName evidence="4">2-amino-4-hydroxy-6-hydroxymethyldihydropteridine pyrophosphokinase</fullName>
        <ecNumber evidence="3">2.7.6.3</ecNumber>
    </recommendedName>
    <alternativeName>
        <fullName evidence="11">6-hydroxymethyl-7,8-dihydropterin pyrophosphokinase</fullName>
    </alternativeName>
    <alternativeName>
        <fullName evidence="12">7,8-dihydro-6-hydroxymethylpterin-pyrophosphokinase</fullName>
    </alternativeName>
</protein>
<keyword evidence="7 14" id="KW-0418">Kinase</keyword>
<organism evidence="14 15">
    <name type="scientific">Nitrosococcus oceani C-27</name>
    <dbReference type="NCBI Taxonomy" id="314279"/>
    <lineage>
        <taxon>Bacteria</taxon>
        <taxon>Pseudomonadati</taxon>
        <taxon>Pseudomonadota</taxon>
        <taxon>Gammaproteobacteria</taxon>
        <taxon>Chromatiales</taxon>
        <taxon>Chromatiaceae</taxon>
        <taxon>Nitrosococcus</taxon>
    </lineage>
</organism>
<dbReference type="GO" id="GO:0046656">
    <property type="term" value="P:folic acid biosynthetic process"/>
    <property type="evidence" value="ECO:0007669"/>
    <property type="project" value="UniProtKB-KW"/>
</dbReference>